<dbReference type="Proteomes" id="UP000501058">
    <property type="component" value="Chromosome"/>
</dbReference>
<accession>A0A6G7Y6Q7</accession>
<dbReference type="EMBL" id="CP049865">
    <property type="protein sequence ID" value="QIK72366.1"/>
    <property type="molecule type" value="Genomic_DNA"/>
</dbReference>
<dbReference type="AlphaFoldDB" id="A0A6G7Y6Q7"/>
<evidence type="ECO:0000313" key="2">
    <source>
        <dbReference type="Proteomes" id="UP000501058"/>
    </source>
</evidence>
<sequence>MFLAVSLAVGGGVALLGRQQAIERERAEQAAQVEEVGRAIERIGVVDIDARGRVEEARGRLEALDPTLRARVHNADAIAEADRLIGLGEAELGEVEGLLDAARASGACPAIATARDRFAKLPLASQAHVADYSSFQALVNRCIDEERIATRNTLRLIGDWEVSADRRAGTCTYRLRPRFTNLTDITWSSVTFDVEVLDGLDHTLPGSRHEVTVSETIAPHADHRSRAVDTFSFECRRLGSNIGVFSARVTFADGRVRALEMDDLQVGPGWTR</sequence>
<dbReference type="RefSeq" id="WP_166233441.1">
    <property type="nucleotide sequence ID" value="NZ_CP049865.1"/>
</dbReference>
<proteinExistence type="predicted"/>
<organism evidence="1 2">
    <name type="scientific">Propioniciclava coleopterorum</name>
    <dbReference type="NCBI Taxonomy" id="2714937"/>
    <lineage>
        <taxon>Bacteria</taxon>
        <taxon>Bacillati</taxon>
        <taxon>Actinomycetota</taxon>
        <taxon>Actinomycetes</taxon>
        <taxon>Propionibacteriales</taxon>
        <taxon>Propionibacteriaceae</taxon>
        <taxon>Propioniciclava</taxon>
    </lineage>
</organism>
<name>A0A6G7Y6Q7_9ACTN</name>
<reference evidence="1 2" key="1">
    <citation type="submission" date="2020-03" db="EMBL/GenBank/DDBJ databases">
        <title>Propioniciclava sp. nov., isolated from Hydrophilus acuminatus.</title>
        <authorList>
            <person name="Hyun D.-W."/>
            <person name="Bae J.-W."/>
        </authorList>
    </citation>
    <scope>NUCLEOTIDE SEQUENCE [LARGE SCALE GENOMIC DNA]</scope>
    <source>
        <strain evidence="1 2">HDW11</strain>
    </source>
</reference>
<keyword evidence="2" id="KW-1185">Reference proteome</keyword>
<evidence type="ECO:0000313" key="1">
    <source>
        <dbReference type="EMBL" id="QIK72366.1"/>
    </source>
</evidence>
<protein>
    <submittedName>
        <fullName evidence="1">Uncharacterized protein</fullName>
    </submittedName>
</protein>
<dbReference type="KEGG" id="prv:G7070_08905"/>
<gene>
    <name evidence="1" type="ORF">G7070_08905</name>
</gene>